<dbReference type="NCBIfam" id="NF038391">
    <property type="entry name" value="streptophobe"/>
    <property type="match status" value="1"/>
</dbReference>
<feature type="transmembrane region" description="Helical" evidence="1">
    <location>
        <begin position="288"/>
        <end position="308"/>
    </location>
</feature>
<feature type="transmembrane region" description="Helical" evidence="1">
    <location>
        <begin position="254"/>
        <end position="276"/>
    </location>
</feature>
<feature type="transmembrane region" description="Helical" evidence="1">
    <location>
        <begin position="215"/>
        <end position="234"/>
    </location>
</feature>
<reference evidence="2 3" key="1">
    <citation type="submission" date="2023-03" db="EMBL/GenBank/DDBJ databases">
        <title>Draft genome sequence of type strain Streptomyces ferralitis JCM 14344.</title>
        <authorList>
            <person name="Klaysubun C."/>
            <person name="Duangmal K."/>
        </authorList>
    </citation>
    <scope>NUCLEOTIDE SEQUENCE [LARGE SCALE GENOMIC DNA]</scope>
    <source>
        <strain evidence="2 3">JCM 14344</strain>
    </source>
</reference>
<gene>
    <name evidence="2" type="ORF">P2L57_14355</name>
</gene>
<feature type="transmembrane region" description="Helical" evidence="1">
    <location>
        <begin position="381"/>
        <end position="404"/>
    </location>
</feature>
<feature type="transmembrane region" description="Helical" evidence="1">
    <location>
        <begin position="350"/>
        <end position="369"/>
    </location>
</feature>
<comment type="caution">
    <text evidence="2">The sequence shown here is derived from an EMBL/GenBank/DDBJ whole genome shotgun (WGS) entry which is preliminary data.</text>
</comment>
<feature type="transmembrane region" description="Helical" evidence="1">
    <location>
        <begin position="102"/>
        <end position="123"/>
    </location>
</feature>
<feature type="transmembrane region" description="Helical" evidence="1">
    <location>
        <begin position="135"/>
        <end position="157"/>
    </location>
</feature>
<evidence type="ECO:0000313" key="2">
    <source>
        <dbReference type="EMBL" id="MDF2256857.1"/>
    </source>
</evidence>
<keyword evidence="3" id="KW-1185">Reference proteome</keyword>
<dbReference type="InterPro" id="IPR047724">
    <property type="entry name" value="Streptophobe"/>
</dbReference>
<sequence>MTSGDTDGYQARNGYAASPSTARGVPWGNVLLTAFAAVGWSFSAMAAVAALGLHLLGADALGSLGPMTAAVVTMAVGGKVSPSGDVTVFGITGAAAHGTIDIMPLGVGLTGALLLAWVFLRSLRRVGGLVSGPELAARAVTVAALFFAVLGGLAWAGHSTISINGAALGNGQGGTGGILGTLPGIGDLGNLGGGLVNSLGNLVKDKASVGFRADVGASMAGGLIWVLVVLAVALLASRATPLPPGVAAVRPAVWALWVMLLAAVAAGLATAVYSAITDGHPGRVVGSALLGAPNGVWLGATLGLFVPWHGSASGPLAVLLPQPLEVLLGSGGGERSITVAGLAQVDGRMWLLPVAAVVMMLAAGVLAAARTPAGGVPRWRFVGGCAVRLGLVSAVGVPLVAWLSGFSVNADLSVFGFDAVGSGVGLHAGIAVAVLLGAAWGVVAGALGAVPLALGGSARAGGSG</sequence>
<accession>A0ABT5YZ42</accession>
<feature type="transmembrane region" description="Helical" evidence="1">
    <location>
        <begin position="30"/>
        <end position="53"/>
    </location>
</feature>
<proteinExistence type="predicted"/>
<feature type="transmembrane region" description="Helical" evidence="1">
    <location>
        <begin position="424"/>
        <end position="454"/>
    </location>
</feature>
<dbReference type="EMBL" id="JARHTQ010000008">
    <property type="protein sequence ID" value="MDF2256857.1"/>
    <property type="molecule type" value="Genomic_DNA"/>
</dbReference>
<organism evidence="2 3">
    <name type="scientific">Streptantibioticus ferralitis</name>
    <dbReference type="NCBI Taxonomy" id="236510"/>
    <lineage>
        <taxon>Bacteria</taxon>
        <taxon>Bacillati</taxon>
        <taxon>Actinomycetota</taxon>
        <taxon>Actinomycetes</taxon>
        <taxon>Kitasatosporales</taxon>
        <taxon>Streptomycetaceae</taxon>
        <taxon>Streptantibioticus</taxon>
    </lineage>
</organism>
<dbReference type="Proteomes" id="UP001220022">
    <property type="component" value="Unassembled WGS sequence"/>
</dbReference>
<keyword evidence="1" id="KW-0472">Membrane</keyword>
<dbReference type="RefSeq" id="WP_275813840.1">
    <property type="nucleotide sequence ID" value="NZ_BAAANM010000003.1"/>
</dbReference>
<keyword evidence="1" id="KW-1133">Transmembrane helix</keyword>
<name>A0ABT5YZ42_9ACTN</name>
<keyword evidence="1" id="KW-0812">Transmembrane</keyword>
<evidence type="ECO:0000256" key="1">
    <source>
        <dbReference type="SAM" id="Phobius"/>
    </source>
</evidence>
<feature type="transmembrane region" description="Helical" evidence="1">
    <location>
        <begin position="60"/>
        <end position="82"/>
    </location>
</feature>
<protein>
    <submittedName>
        <fullName evidence="2">Streptophobe family protein</fullName>
    </submittedName>
</protein>
<evidence type="ECO:0000313" key="3">
    <source>
        <dbReference type="Proteomes" id="UP001220022"/>
    </source>
</evidence>
<feature type="transmembrane region" description="Helical" evidence="1">
    <location>
        <begin position="177"/>
        <end position="203"/>
    </location>
</feature>